<dbReference type="PANTHER" id="PTHR12459:SF15">
    <property type="entry name" value="TRANSMEMBRANE PROTEIN 135"/>
    <property type="match status" value="1"/>
</dbReference>
<dbReference type="InterPro" id="IPR026749">
    <property type="entry name" value="Tmem135"/>
</dbReference>
<protein>
    <submittedName>
        <fullName evidence="1">Uncharacterized protein</fullName>
    </submittedName>
</protein>
<dbReference type="AlphaFoldDB" id="A0A9W8IDJ6"/>
<evidence type="ECO:0000313" key="1">
    <source>
        <dbReference type="EMBL" id="KAJ2847743.1"/>
    </source>
</evidence>
<organism evidence="1 2">
    <name type="scientific">Coemansia brasiliensis</name>
    <dbReference type="NCBI Taxonomy" id="2650707"/>
    <lineage>
        <taxon>Eukaryota</taxon>
        <taxon>Fungi</taxon>
        <taxon>Fungi incertae sedis</taxon>
        <taxon>Zoopagomycota</taxon>
        <taxon>Kickxellomycotina</taxon>
        <taxon>Kickxellomycetes</taxon>
        <taxon>Kickxellales</taxon>
        <taxon>Kickxellaceae</taxon>
        <taxon>Coemansia</taxon>
    </lineage>
</organism>
<dbReference type="EMBL" id="JANBUW010000268">
    <property type="protein sequence ID" value="KAJ2847743.1"/>
    <property type="molecule type" value="Genomic_DNA"/>
</dbReference>
<reference evidence="1" key="1">
    <citation type="submission" date="2022-07" db="EMBL/GenBank/DDBJ databases">
        <title>Phylogenomic reconstructions and comparative analyses of Kickxellomycotina fungi.</title>
        <authorList>
            <person name="Reynolds N.K."/>
            <person name="Stajich J.E."/>
            <person name="Barry K."/>
            <person name="Grigoriev I.V."/>
            <person name="Crous P."/>
            <person name="Smith M.E."/>
        </authorList>
    </citation>
    <scope>NUCLEOTIDE SEQUENCE</scope>
    <source>
        <strain evidence="1">NRRL 1566</strain>
    </source>
</reference>
<proteinExistence type="predicted"/>
<dbReference type="Pfam" id="PF02466">
    <property type="entry name" value="Tim17"/>
    <property type="match status" value="1"/>
</dbReference>
<feature type="non-terminal residue" evidence="1">
    <location>
        <position position="206"/>
    </location>
</feature>
<dbReference type="OrthoDB" id="291792at2759"/>
<name>A0A9W8IDJ6_9FUNG</name>
<dbReference type="PANTHER" id="PTHR12459">
    <property type="entry name" value="TRANSMEMBRANE PROTEIN 135-RELATED"/>
    <property type="match status" value="1"/>
</dbReference>
<dbReference type="Proteomes" id="UP001139887">
    <property type="component" value="Unassembled WGS sequence"/>
</dbReference>
<keyword evidence="2" id="KW-1185">Reference proteome</keyword>
<evidence type="ECO:0000313" key="2">
    <source>
        <dbReference type="Proteomes" id="UP001139887"/>
    </source>
</evidence>
<gene>
    <name evidence="1" type="ORF">IWW36_003692</name>
</gene>
<comment type="caution">
    <text evidence="1">The sequence shown here is derived from an EMBL/GenBank/DDBJ whole genome shotgun (WGS) entry which is preliminary data.</text>
</comment>
<sequence>MEGYPRLLDLFVEGIARLTSYALTDGEKESIVNGFHKFHERLERMSSSSSLKQLAIESQNRHHHDTHCQHKGASCPQNAIRGLLKAFLVGFGVKCGLEIVPHIISLRLFKRPSLLLSGCSRDTLSFASFLAALIGSYKAILCTMRNIRGGKSGDYTNSLVAGMLAGLISAKLDRSQSRRNAIALYLFSRALQYGSVWLFERWAAWQ</sequence>
<accession>A0A9W8IDJ6</accession>